<accession>A0AAW1TVI8</accession>
<dbReference type="AlphaFoldDB" id="A0AAW1TVI8"/>
<dbReference type="EMBL" id="JARQZJ010000007">
    <property type="protein sequence ID" value="KAK9871741.1"/>
    <property type="molecule type" value="Genomic_DNA"/>
</dbReference>
<evidence type="ECO:0000313" key="1">
    <source>
        <dbReference type="EMBL" id="KAK9871741.1"/>
    </source>
</evidence>
<organism evidence="1 2">
    <name type="scientific">Henosepilachna vigintioctopunctata</name>
    <dbReference type="NCBI Taxonomy" id="420089"/>
    <lineage>
        <taxon>Eukaryota</taxon>
        <taxon>Metazoa</taxon>
        <taxon>Ecdysozoa</taxon>
        <taxon>Arthropoda</taxon>
        <taxon>Hexapoda</taxon>
        <taxon>Insecta</taxon>
        <taxon>Pterygota</taxon>
        <taxon>Neoptera</taxon>
        <taxon>Endopterygota</taxon>
        <taxon>Coleoptera</taxon>
        <taxon>Polyphaga</taxon>
        <taxon>Cucujiformia</taxon>
        <taxon>Coccinelloidea</taxon>
        <taxon>Coccinellidae</taxon>
        <taxon>Epilachninae</taxon>
        <taxon>Epilachnini</taxon>
        <taxon>Henosepilachna</taxon>
    </lineage>
</organism>
<comment type="caution">
    <text evidence="1">The sequence shown here is derived from an EMBL/GenBank/DDBJ whole genome shotgun (WGS) entry which is preliminary data.</text>
</comment>
<name>A0AAW1TVI8_9CUCU</name>
<keyword evidence="2" id="KW-1185">Reference proteome</keyword>
<sequence length="154" mass="17976">MELQSTSELRNIENYQAADGDESVSIHNLKREQNKQSYAKVVRETNDNPVFEKLNEFITVRNRRNKVRNVGTYTTRMIMLSNQPNQTTRKKDFGFLSQWRWRETRQILHCKKSKQEQEEITVSALDSKSIEGKSNCFLAGVPLDVMETVNSVEF</sequence>
<evidence type="ECO:0000313" key="2">
    <source>
        <dbReference type="Proteomes" id="UP001431783"/>
    </source>
</evidence>
<dbReference type="Proteomes" id="UP001431783">
    <property type="component" value="Unassembled WGS sequence"/>
</dbReference>
<gene>
    <name evidence="1" type="ORF">WA026_014193</name>
</gene>
<protein>
    <submittedName>
        <fullName evidence="1">Uncharacterized protein</fullName>
    </submittedName>
</protein>
<reference evidence="1 2" key="1">
    <citation type="submission" date="2023-03" db="EMBL/GenBank/DDBJ databases">
        <title>Genome insight into feeding habits of ladybird beetles.</title>
        <authorList>
            <person name="Li H.-S."/>
            <person name="Huang Y.-H."/>
            <person name="Pang H."/>
        </authorList>
    </citation>
    <scope>NUCLEOTIDE SEQUENCE [LARGE SCALE GENOMIC DNA]</scope>
    <source>
        <strain evidence="1">SYSU_2023b</strain>
        <tissue evidence="1">Whole body</tissue>
    </source>
</reference>
<proteinExistence type="predicted"/>